<reference evidence="1" key="1">
    <citation type="journal article" date="2009" name="Plant Mol. Biol.">
        <title>Insights into corn genes derived from large-scale cDNA sequencing.</title>
        <authorList>
            <person name="Alexandrov N.N."/>
            <person name="Brover V.V."/>
            <person name="Freidin S."/>
            <person name="Troukhan M.E."/>
            <person name="Tatarinova T.V."/>
            <person name="Zhang H."/>
            <person name="Swaller T.J."/>
            <person name="Lu Y.P."/>
            <person name="Bouck J."/>
            <person name="Flavell R.B."/>
            <person name="Feldmann K.A."/>
        </authorList>
    </citation>
    <scope>NUCLEOTIDE SEQUENCE</scope>
</reference>
<protein>
    <submittedName>
        <fullName evidence="1">Uncharacterized protein</fullName>
    </submittedName>
</protein>
<dbReference type="EMBL" id="EU954065">
    <property type="protein sequence ID" value="ACG26183.1"/>
    <property type="molecule type" value="mRNA"/>
</dbReference>
<accession>B6SMV0</accession>
<proteinExistence type="evidence at transcript level"/>
<sequence length="57" mass="5873">MAEADSCLESFELYESESVSSSPPGHNAPLRRAGVAVCLLLLGKIVLSNDAAPTAAL</sequence>
<organism evidence="1">
    <name type="scientific">Zea mays</name>
    <name type="common">Maize</name>
    <dbReference type="NCBI Taxonomy" id="4577"/>
    <lineage>
        <taxon>Eukaryota</taxon>
        <taxon>Viridiplantae</taxon>
        <taxon>Streptophyta</taxon>
        <taxon>Embryophyta</taxon>
        <taxon>Tracheophyta</taxon>
        <taxon>Spermatophyta</taxon>
        <taxon>Magnoliopsida</taxon>
        <taxon>Liliopsida</taxon>
        <taxon>Poales</taxon>
        <taxon>Poaceae</taxon>
        <taxon>PACMAD clade</taxon>
        <taxon>Panicoideae</taxon>
        <taxon>Andropogonodae</taxon>
        <taxon>Andropogoneae</taxon>
        <taxon>Tripsacinae</taxon>
        <taxon>Zea</taxon>
    </lineage>
</organism>
<name>B6SMV0_MAIZE</name>
<evidence type="ECO:0000313" key="1">
    <source>
        <dbReference type="EMBL" id="ACG26183.1"/>
    </source>
</evidence>
<dbReference type="AlphaFoldDB" id="B6SMV0"/>